<evidence type="ECO:0000313" key="2">
    <source>
        <dbReference type="EMBL" id="CAB4002004.1"/>
    </source>
</evidence>
<feature type="compositionally biased region" description="Basic and acidic residues" evidence="1">
    <location>
        <begin position="226"/>
        <end position="235"/>
    </location>
</feature>
<name>A0A7D9E6M4_PARCT</name>
<dbReference type="Proteomes" id="UP001152795">
    <property type="component" value="Unassembled WGS sequence"/>
</dbReference>
<sequence>TSKKRPCGATNVHLELKTRKPYQMDEDLISTIHWELNTTLCQFFERKKLEYITHELSSTMKGCNPGGNTIKTSFSHYKSTLERKRYLTNDLDKSILNGIKDEEIKAEIEEALKFTDAINLTLIALKEAKISKGNEGKNVENASQHEVEKEEITTHRIFQSVSSGNFCACTMKNHISNTSRSRTRCGECQGRLYTSICSQGKETRTQEMKSVELQTVERGGNNRAENSSKQDPRNKDIAAPEESLKMCVNTKNAVLLQTAKGRIYRPDMPHRKHKARIFLDGRRHRTRKSHVTEKVRNEINLVISHSESLAIKSFGSSGGTAQVCDIVDLCISVDGDYDVKLSAISVPLISAPVQGQYLKHAVKSYPYLPNLQLADDCEGHSPTDVIVGTDQYWNLAIVTGEWPEENLDQLLYIQS</sequence>
<reference evidence="2" key="1">
    <citation type="submission" date="2020-04" db="EMBL/GenBank/DDBJ databases">
        <authorList>
            <person name="Alioto T."/>
            <person name="Alioto T."/>
            <person name="Gomez Garrido J."/>
        </authorList>
    </citation>
    <scope>NUCLEOTIDE SEQUENCE</scope>
    <source>
        <strain evidence="2">A484AB</strain>
    </source>
</reference>
<comment type="caution">
    <text evidence="2">The sequence shown here is derived from an EMBL/GenBank/DDBJ whole genome shotgun (WGS) entry which is preliminary data.</text>
</comment>
<evidence type="ECO:0000313" key="3">
    <source>
        <dbReference type="Proteomes" id="UP001152795"/>
    </source>
</evidence>
<proteinExistence type="predicted"/>
<evidence type="ECO:0000256" key="1">
    <source>
        <dbReference type="SAM" id="MobiDB-lite"/>
    </source>
</evidence>
<protein>
    <submittedName>
        <fullName evidence="2">Uncharacterized protein</fullName>
    </submittedName>
</protein>
<organism evidence="2 3">
    <name type="scientific">Paramuricea clavata</name>
    <name type="common">Red gorgonian</name>
    <name type="synonym">Violescent sea-whip</name>
    <dbReference type="NCBI Taxonomy" id="317549"/>
    <lineage>
        <taxon>Eukaryota</taxon>
        <taxon>Metazoa</taxon>
        <taxon>Cnidaria</taxon>
        <taxon>Anthozoa</taxon>
        <taxon>Octocorallia</taxon>
        <taxon>Malacalcyonacea</taxon>
        <taxon>Plexauridae</taxon>
        <taxon>Paramuricea</taxon>
    </lineage>
</organism>
<dbReference type="EMBL" id="CACRXK020004230">
    <property type="protein sequence ID" value="CAB4002004.1"/>
    <property type="molecule type" value="Genomic_DNA"/>
</dbReference>
<keyword evidence="3" id="KW-1185">Reference proteome</keyword>
<gene>
    <name evidence="2" type="ORF">PACLA_8A043080</name>
</gene>
<feature type="non-terminal residue" evidence="2">
    <location>
        <position position="1"/>
    </location>
</feature>
<feature type="region of interest" description="Disordered" evidence="1">
    <location>
        <begin position="216"/>
        <end position="235"/>
    </location>
</feature>
<dbReference type="AlphaFoldDB" id="A0A7D9E6M4"/>
<accession>A0A7D9E6M4</accession>